<keyword evidence="2" id="KW-1185">Reference proteome</keyword>
<organism evidence="1 2">
    <name type="scientific">Paraburkholderia hospita</name>
    <dbReference type="NCBI Taxonomy" id="169430"/>
    <lineage>
        <taxon>Bacteria</taxon>
        <taxon>Pseudomonadati</taxon>
        <taxon>Pseudomonadota</taxon>
        <taxon>Betaproteobacteria</taxon>
        <taxon>Burkholderiales</taxon>
        <taxon>Burkholderiaceae</taxon>
        <taxon>Paraburkholderia</taxon>
    </lineage>
</organism>
<comment type="caution">
    <text evidence="1">The sequence shown here is derived from an EMBL/GenBank/DDBJ whole genome shotgun (WGS) entry which is preliminary data.</text>
</comment>
<sequence length="54" mass="5292">MAIVGQILQAGAKHVVLSNVGNAGVSPFGVSSPDHGAELSGLSQTFDAALTSAL</sequence>
<evidence type="ECO:0000313" key="1">
    <source>
        <dbReference type="EMBL" id="EIM96662.1"/>
    </source>
</evidence>
<name>A0ABP2PFW0_9BURK</name>
<dbReference type="Gene3D" id="3.40.50.1110">
    <property type="entry name" value="SGNH hydrolase"/>
    <property type="match status" value="1"/>
</dbReference>
<reference evidence="1 2" key="1">
    <citation type="journal article" date="2012" name="J. Bacteriol.">
        <title>Draft Genome Sequence of the Soil Bacterium Burkholderia terrae Strain BS001, Which Interacts with Fungal Surface Structures.</title>
        <authorList>
            <person name="Nazir R."/>
            <person name="Hansen M.A."/>
            <person name="Sorensen S."/>
            <person name="van Elsas J.D."/>
        </authorList>
    </citation>
    <scope>NUCLEOTIDE SEQUENCE [LARGE SCALE GENOMIC DNA]</scope>
    <source>
        <strain evidence="1 2">BS001</strain>
    </source>
</reference>
<proteinExistence type="predicted"/>
<dbReference type="EMBL" id="AKAU01000186">
    <property type="protein sequence ID" value="EIM96662.1"/>
    <property type="molecule type" value="Genomic_DNA"/>
</dbReference>
<evidence type="ECO:0000313" key="2">
    <source>
        <dbReference type="Proteomes" id="UP000004980"/>
    </source>
</evidence>
<gene>
    <name evidence="1" type="ORF">WQE_33076</name>
</gene>
<accession>A0ABP2PFW0</accession>
<dbReference type="InterPro" id="IPR036514">
    <property type="entry name" value="SGNH_hydro_sf"/>
</dbReference>
<protein>
    <submittedName>
        <fullName evidence="1">Lipase/esterase</fullName>
    </submittedName>
</protein>
<dbReference type="Proteomes" id="UP000004980">
    <property type="component" value="Unassembled WGS sequence"/>
</dbReference>